<dbReference type="CDD" id="cd20303">
    <property type="entry name" value="cupin_ChrR_1"/>
    <property type="match status" value="1"/>
</dbReference>
<gene>
    <name evidence="2" type="ORF">EIP75_23405</name>
</gene>
<organism evidence="2 3">
    <name type="scientific">Aquabacterium soli</name>
    <dbReference type="NCBI Taxonomy" id="2493092"/>
    <lineage>
        <taxon>Bacteria</taxon>
        <taxon>Pseudomonadati</taxon>
        <taxon>Pseudomonadota</taxon>
        <taxon>Betaproteobacteria</taxon>
        <taxon>Burkholderiales</taxon>
        <taxon>Aquabacterium</taxon>
    </lineage>
</organism>
<comment type="caution">
    <text evidence="2">The sequence shown here is derived from an EMBL/GenBank/DDBJ whole genome shotgun (WGS) entry which is preliminary data.</text>
</comment>
<accession>A0A3R8T1J1</accession>
<dbReference type="EMBL" id="RSED01000038">
    <property type="protein sequence ID" value="RRR99957.1"/>
    <property type="molecule type" value="Genomic_DNA"/>
</dbReference>
<evidence type="ECO:0000259" key="1">
    <source>
        <dbReference type="Pfam" id="PF12973"/>
    </source>
</evidence>
<feature type="domain" description="ChrR-like cupin" evidence="1">
    <location>
        <begin position="10"/>
        <end position="112"/>
    </location>
</feature>
<name>A0A3R8T1J1_9BURK</name>
<evidence type="ECO:0000313" key="2">
    <source>
        <dbReference type="EMBL" id="RRR99957.1"/>
    </source>
</evidence>
<dbReference type="InterPro" id="IPR014710">
    <property type="entry name" value="RmlC-like_jellyroll"/>
</dbReference>
<dbReference type="Pfam" id="PF12973">
    <property type="entry name" value="Cupin_7"/>
    <property type="match status" value="1"/>
</dbReference>
<protein>
    <submittedName>
        <fullName evidence="2">Cupin</fullName>
    </submittedName>
</protein>
<evidence type="ECO:0000313" key="3">
    <source>
        <dbReference type="Proteomes" id="UP000269265"/>
    </source>
</evidence>
<dbReference type="SUPFAM" id="SSF51182">
    <property type="entry name" value="RmlC-like cupins"/>
    <property type="match status" value="2"/>
</dbReference>
<dbReference type="InterPro" id="IPR011051">
    <property type="entry name" value="RmlC_Cupin_sf"/>
</dbReference>
<dbReference type="Proteomes" id="UP000269265">
    <property type="component" value="Unassembled WGS sequence"/>
</dbReference>
<dbReference type="AlphaFoldDB" id="A0A3R8T1J1"/>
<reference evidence="2 3" key="1">
    <citation type="submission" date="2018-12" db="EMBL/GenBank/DDBJ databases">
        <title>The whole draft genome of Aquabacterium sp. SJQ9.</title>
        <authorList>
            <person name="Sun L."/>
            <person name="Gao X."/>
            <person name="Chen W."/>
            <person name="Huang K."/>
        </authorList>
    </citation>
    <scope>NUCLEOTIDE SEQUENCE [LARGE SCALE GENOMIC DNA]</scope>
    <source>
        <strain evidence="2 3">SJQ9</strain>
    </source>
</reference>
<dbReference type="RefSeq" id="WP_125245604.1">
    <property type="nucleotide sequence ID" value="NZ_RSED01000038.1"/>
</dbReference>
<keyword evidence="3" id="KW-1185">Reference proteome</keyword>
<dbReference type="Gene3D" id="2.60.120.10">
    <property type="entry name" value="Jelly Rolls"/>
    <property type="match status" value="1"/>
</dbReference>
<proteinExistence type="predicted"/>
<sequence length="227" mass="24855">MDLINAQFDQRVLLHGADLPWVDSPVAGVQRRMLDRIGGEVARATSIVRYAPGSHFSPHTHHGGEEFLVLDGVFQDERGDYPAGSYIRNPPTTRHTPGSETGCVIFVKLWQFDPADRTPEVIDTNKIGRVDDATRPGVAVTPLFEDERETVSLETWLPGTRLDAVMPDGAELLVLSGGFTEGADELRAWSWLRVPRGGRLTAIAGAQGTTVWVKTRHLSLVQVPPSA</sequence>
<dbReference type="OrthoDB" id="9801227at2"/>
<dbReference type="InterPro" id="IPR025979">
    <property type="entry name" value="ChrR-like_cupin_dom"/>
</dbReference>